<comment type="subcellular location">
    <subcellularLocation>
        <location evidence="1">Membrane</location>
        <topology evidence="1">Multi-pass membrane protein</topology>
    </subcellularLocation>
</comment>
<evidence type="ECO:0000256" key="4">
    <source>
        <dbReference type="ARBA" id="ARBA00023136"/>
    </source>
</evidence>
<reference evidence="6 7" key="1">
    <citation type="journal article" date="2019" name="Int. J. Syst. Evol. Microbiol.">
        <title>The Global Catalogue of Microorganisms (GCM) 10K type strain sequencing project: providing services to taxonomists for standard genome sequencing and annotation.</title>
        <authorList>
            <consortium name="The Broad Institute Genomics Platform"/>
            <consortium name="The Broad Institute Genome Sequencing Center for Infectious Disease"/>
            <person name="Wu L."/>
            <person name="Ma J."/>
        </authorList>
    </citation>
    <scope>NUCLEOTIDE SEQUENCE [LARGE SCALE GENOMIC DNA]</scope>
    <source>
        <strain evidence="6 7">JCM 15589</strain>
    </source>
</reference>
<accession>A0ABN2JTT7</accession>
<evidence type="ECO:0000313" key="6">
    <source>
        <dbReference type="EMBL" id="GAA1738788.1"/>
    </source>
</evidence>
<dbReference type="RefSeq" id="WP_344250347.1">
    <property type="nucleotide sequence ID" value="NZ_BAAAPM010000009.1"/>
</dbReference>
<evidence type="ECO:0000256" key="5">
    <source>
        <dbReference type="SAM" id="Phobius"/>
    </source>
</evidence>
<gene>
    <name evidence="6" type="ORF">GCM10009809_37570</name>
</gene>
<proteinExistence type="predicted"/>
<comment type="caution">
    <text evidence="6">The sequence shown here is derived from an EMBL/GenBank/DDBJ whole genome shotgun (WGS) entry which is preliminary data.</text>
</comment>
<evidence type="ECO:0000313" key="7">
    <source>
        <dbReference type="Proteomes" id="UP001501138"/>
    </source>
</evidence>
<organism evidence="6 7">
    <name type="scientific">Isoptericola hypogeus</name>
    <dbReference type="NCBI Taxonomy" id="300179"/>
    <lineage>
        <taxon>Bacteria</taxon>
        <taxon>Bacillati</taxon>
        <taxon>Actinomycetota</taxon>
        <taxon>Actinomycetes</taxon>
        <taxon>Micrococcales</taxon>
        <taxon>Promicromonosporaceae</taxon>
        <taxon>Isoptericola</taxon>
    </lineage>
</organism>
<protein>
    <recommendedName>
        <fullName evidence="8">DoxX-like protein</fullName>
    </recommendedName>
</protein>
<keyword evidence="3 5" id="KW-1133">Transmembrane helix</keyword>
<dbReference type="InterPro" id="IPR032808">
    <property type="entry name" value="DoxX"/>
</dbReference>
<keyword evidence="2 5" id="KW-0812">Transmembrane</keyword>
<feature type="transmembrane region" description="Helical" evidence="5">
    <location>
        <begin position="96"/>
        <end position="115"/>
    </location>
</feature>
<dbReference type="Proteomes" id="UP001501138">
    <property type="component" value="Unassembled WGS sequence"/>
</dbReference>
<evidence type="ECO:0000256" key="1">
    <source>
        <dbReference type="ARBA" id="ARBA00004141"/>
    </source>
</evidence>
<dbReference type="Pfam" id="PF13564">
    <property type="entry name" value="DoxX_2"/>
    <property type="match status" value="1"/>
</dbReference>
<keyword evidence="4 5" id="KW-0472">Membrane</keyword>
<dbReference type="EMBL" id="BAAAPM010000009">
    <property type="protein sequence ID" value="GAA1738788.1"/>
    <property type="molecule type" value="Genomic_DNA"/>
</dbReference>
<evidence type="ECO:0000256" key="3">
    <source>
        <dbReference type="ARBA" id="ARBA00022989"/>
    </source>
</evidence>
<keyword evidence="7" id="KW-1185">Reference proteome</keyword>
<feature type="transmembrane region" description="Helical" evidence="5">
    <location>
        <begin position="43"/>
        <end position="65"/>
    </location>
</feature>
<name>A0ABN2JTT7_9MICO</name>
<evidence type="ECO:0008006" key="8">
    <source>
        <dbReference type="Google" id="ProtNLM"/>
    </source>
</evidence>
<sequence>MFIALVIVTALLALMALNSAVMKLRKNEQVVTTIGGTVGVPERYFPVLATLEIAGALGIVIGLWIEPLGIAAAAGLTAYFVGAIIGHLRAGDTKGLTMPLVPLVLSVATLVLRIVTA</sequence>
<feature type="transmembrane region" description="Helical" evidence="5">
    <location>
        <begin position="70"/>
        <end position="90"/>
    </location>
</feature>
<evidence type="ECO:0000256" key="2">
    <source>
        <dbReference type="ARBA" id="ARBA00022692"/>
    </source>
</evidence>